<evidence type="ECO:0000256" key="1">
    <source>
        <dbReference type="ARBA" id="ARBA00004418"/>
    </source>
</evidence>
<dbReference type="SUPFAM" id="SSF53850">
    <property type="entry name" value="Periplasmic binding protein-like II"/>
    <property type="match status" value="1"/>
</dbReference>
<accession>A0ABT2D4L2</accession>
<keyword evidence="3" id="KW-0813">Transport</keyword>
<gene>
    <name evidence="6" type="ORF">NX778_24230</name>
</gene>
<dbReference type="Gene3D" id="3.40.190.10">
    <property type="entry name" value="Periplasmic binding protein-like II"/>
    <property type="match status" value="2"/>
</dbReference>
<evidence type="ECO:0000256" key="5">
    <source>
        <dbReference type="SAM" id="SignalP"/>
    </source>
</evidence>
<feature type="chain" id="PRO_5045642081" evidence="5">
    <location>
        <begin position="26"/>
        <end position="423"/>
    </location>
</feature>
<comment type="similarity">
    <text evidence="2">Belongs to the bacterial solute-binding protein 1 family.</text>
</comment>
<dbReference type="PANTHER" id="PTHR43649">
    <property type="entry name" value="ARABINOSE-BINDING PROTEIN-RELATED"/>
    <property type="match status" value="1"/>
</dbReference>
<evidence type="ECO:0000256" key="4">
    <source>
        <dbReference type="ARBA" id="ARBA00022729"/>
    </source>
</evidence>
<keyword evidence="7" id="KW-1185">Reference proteome</keyword>
<evidence type="ECO:0000313" key="7">
    <source>
        <dbReference type="Proteomes" id="UP001204621"/>
    </source>
</evidence>
<reference evidence="6 7" key="1">
    <citation type="submission" date="2022-08" db="EMBL/GenBank/DDBJ databases">
        <title>Reclassification of Massilia species as members of the genera Telluria, Duganella, Pseudoduganella, Mokoshia gen. nov. and Zemynaea gen. nov. using orthogonal and non-orthogonal genome-based approaches.</title>
        <authorList>
            <person name="Bowman J.P."/>
        </authorList>
    </citation>
    <scope>NUCLEOTIDE SEQUENCE [LARGE SCALE GENOMIC DNA]</scope>
    <source>
        <strain evidence="6 7">JCM 31606</strain>
    </source>
</reference>
<name>A0ABT2D4L2_9BURK</name>
<dbReference type="Proteomes" id="UP001204621">
    <property type="component" value="Unassembled WGS sequence"/>
</dbReference>
<dbReference type="PANTHER" id="PTHR43649:SF34">
    <property type="entry name" value="ABC TRANSPORTER PERIPLASMIC-BINDING PROTEIN YCJN-RELATED"/>
    <property type="match status" value="1"/>
</dbReference>
<dbReference type="Pfam" id="PF01547">
    <property type="entry name" value="SBP_bac_1"/>
    <property type="match status" value="1"/>
</dbReference>
<comment type="subcellular location">
    <subcellularLocation>
        <location evidence="1">Periplasm</location>
    </subcellularLocation>
</comment>
<dbReference type="InterPro" id="IPR006059">
    <property type="entry name" value="SBP"/>
</dbReference>
<organism evidence="6 7">
    <name type="scientific">Massilia terrae</name>
    <dbReference type="NCBI Taxonomy" id="1811224"/>
    <lineage>
        <taxon>Bacteria</taxon>
        <taxon>Pseudomonadati</taxon>
        <taxon>Pseudomonadota</taxon>
        <taxon>Betaproteobacteria</taxon>
        <taxon>Burkholderiales</taxon>
        <taxon>Oxalobacteraceae</taxon>
        <taxon>Telluria group</taxon>
        <taxon>Massilia</taxon>
    </lineage>
</organism>
<dbReference type="RefSeq" id="WP_258814381.1">
    <property type="nucleotide sequence ID" value="NZ_JANUGU010000015.1"/>
</dbReference>
<comment type="caution">
    <text evidence="6">The sequence shown here is derived from an EMBL/GenBank/DDBJ whole genome shotgun (WGS) entry which is preliminary data.</text>
</comment>
<dbReference type="CDD" id="cd14750">
    <property type="entry name" value="PBP2_TMBP"/>
    <property type="match status" value="1"/>
</dbReference>
<evidence type="ECO:0000313" key="6">
    <source>
        <dbReference type="EMBL" id="MCS0661185.1"/>
    </source>
</evidence>
<feature type="signal peptide" evidence="5">
    <location>
        <begin position="1"/>
        <end position="25"/>
    </location>
</feature>
<keyword evidence="4 5" id="KW-0732">Signal</keyword>
<protein>
    <submittedName>
        <fullName evidence="6">ABC transporter substrate-binding protein</fullName>
    </submittedName>
</protein>
<proteinExistence type="inferred from homology"/>
<dbReference type="EMBL" id="JANUGU010000015">
    <property type="protein sequence ID" value="MCS0661185.1"/>
    <property type="molecule type" value="Genomic_DNA"/>
</dbReference>
<dbReference type="InterPro" id="IPR050490">
    <property type="entry name" value="Bact_solute-bd_prot1"/>
</dbReference>
<evidence type="ECO:0000256" key="3">
    <source>
        <dbReference type="ARBA" id="ARBA00022448"/>
    </source>
</evidence>
<sequence>MFSYRQVRRGLAALALMWAAGAASGTEITIACGSVGTDIEVCRKLMDEWSAKTGNKVRIFLTPNSTTDQLALYRQQFGAHSGEVDVLMVDIVWPGIIKEHLLDLTPYAQGVQRQHFAAIIANNTVGGKLLAMPWFTDAGLLFYRKDLLEKYHEKVPATWEELAATAQRIQDAERRAGKRDLYGYVFEGKAYEGLSCNALEWIASYGGGTVVEPDGRISIDNARAAQALDMAARWPGTIAPKNVVSFAEEEARSVFQGGNAVFMRNWSYVWDLAQQGDSKIKGAVGMAALPRGEGGKSVSTLGGWQLAVSKYSKHPAEAADLVMFLTSKEMQKKRALLAGSLPTYPALYSDQQLLRAAPYMAQLSTAFASATARPSTVTADKYNAVSSALWNAAQATLAGRASGAQSVHQLEKELRRVRRGAAW</sequence>
<evidence type="ECO:0000256" key="2">
    <source>
        <dbReference type="ARBA" id="ARBA00008520"/>
    </source>
</evidence>